<dbReference type="WBParaSite" id="mrna-Wban_02283">
    <property type="protein sequence ID" value="mrna-Wban_02283"/>
    <property type="gene ID" value="Wban_02283"/>
</dbReference>
<proteinExistence type="predicted"/>
<dbReference type="InterPro" id="IPR011990">
    <property type="entry name" value="TPR-like_helical_dom_sf"/>
</dbReference>
<organism evidence="1 2">
    <name type="scientific">Wuchereria bancrofti</name>
    <dbReference type="NCBI Taxonomy" id="6293"/>
    <lineage>
        <taxon>Eukaryota</taxon>
        <taxon>Metazoa</taxon>
        <taxon>Ecdysozoa</taxon>
        <taxon>Nematoda</taxon>
        <taxon>Chromadorea</taxon>
        <taxon>Rhabditida</taxon>
        <taxon>Spirurina</taxon>
        <taxon>Spiruromorpha</taxon>
        <taxon>Filarioidea</taxon>
        <taxon>Onchocercidae</taxon>
        <taxon>Wuchereria</taxon>
    </lineage>
</organism>
<name>A0AAF5PLL8_WUCBA</name>
<protein>
    <submittedName>
        <fullName evidence="2">Uncharacterized protein</fullName>
    </submittedName>
</protein>
<sequence length="59" mass="6892">MYSDNPETFAVFLSEYQMKYGYTTEKDLFIAQAVLQNRMCFAFTATICRCYATVSRRVP</sequence>
<dbReference type="Gene3D" id="1.25.40.10">
    <property type="entry name" value="Tetratricopeptide repeat domain"/>
    <property type="match status" value="1"/>
</dbReference>
<dbReference type="Proteomes" id="UP000093561">
    <property type="component" value="Unassembled WGS sequence"/>
</dbReference>
<accession>A0AAF5PLL8</accession>
<reference evidence="1" key="2">
    <citation type="journal article" date="2016" name="Mol. Ecol.">
        <title>Population genomics of the filarial nematode parasite Wuchereria bancrofti from mosquitoes.</title>
        <authorList>
            <person name="Small S.T."/>
            <person name="Reimer L.J."/>
            <person name="Tisch D.J."/>
            <person name="King C.L."/>
            <person name="Christensen B.M."/>
            <person name="Siba P.M."/>
            <person name="Kazura J.W."/>
            <person name="Serre D."/>
            <person name="Zimmerman P.A."/>
        </authorList>
    </citation>
    <scope>NUCLEOTIDE SEQUENCE</scope>
    <source>
        <strain evidence="1">pt0022</strain>
    </source>
</reference>
<reference evidence="1" key="1">
    <citation type="submission" date="2015-03" db="EMBL/GenBank/DDBJ databases">
        <title>Wuchereria bancrofti Genome Sequencing Papua New Guinea Strain.</title>
        <authorList>
            <person name="Small S.T."/>
            <person name="Serre D."/>
            <person name="Zimmerman P.A."/>
        </authorList>
    </citation>
    <scope>NUCLEOTIDE SEQUENCE [LARGE SCALE GENOMIC DNA]</scope>
    <source>
        <strain evidence="1">pt0022</strain>
    </source>
</reference>
<evidence type="ECO:0000313" key="1">
    <source>
        <dbReference type="Proteomes" id="UP000093561"/>
    </source>
</evidence>
<evidence type="ECO:0000313" key="2">
    <source>
        <dbReference type="WBParaSite" id="mrna-Wban_02283"/>
    </source>
</evidence>
<reference evidence="2" key="3">
    <citation type="submission" date="2024-02" db="UniProtKB">
        <authorList>
            <consortium name="WormBaseParasite"/>
        </authorList>
    </citation>
    <scope>IDENTIFICATION</scope>
    <source>
        <strain evidence="2">pt0022</strain>
    </source>
</reference>
<dbReference type="AlphaFoldDB" id="A0AAF5PLL8"/>